<reference evidence="5 6" key="1">
    <citation type="submission" date="2019-12" db="EMBL/GenBank/DDBJ databases">
        <authorList>
            <person name="Zhao J."/>
        </authorList>
    </citation>
    <scope>NUCLEOTIDE SEQUENCE [LARGE SCALE GENOMIC DNA]</scope>
    <source>
        <strain evidence="5 6">S-15</strain>
    </source>
</reference>
<evidence type="ECO:0000313" key="5">
    <source>
        <dbReference type="EMBL" id="NBG65979.1"/>
    </source>
</evidence>
<evidence type="ECO:0000256" key="2">
    <source>
        <dbReference type="ARBA" id="ARBA00022603"/>
    </source>
</evidence>
<gene>
    <name evidence="5" type="ORF">GQN54_07590</name>
</gene>
<dbReference type="Gene3D" id="3.40.50.150">
    <property type="entry name" value="Vaccinia Virus protein VP39"/>
    <property type="match status" value="1"/>
</dbReference>
<dbReference type="PANTHER" id="PTHR32183:SF6">
    <property type="entry name" value="CYSTEINE SULFINATE DESULFINASE_CYSTEINE DESULFURASE AND RELATED ENZYMES"/>
    <property type="match status" value="1"/>
</dbReference>
<evidence type="ECO:0000256" key="1">
    <source>
        <dbReference type="ARBA" id="ARBA00022553"/>
    </source>
</evidence>
<dbReference type="PANTHER" id="PTHR32183">
    <property type="match status" value="1"/>
</dbReference>
<organism evidence="5 6">
    <name type="scientific">Acidiluteibacter ferrifornacis</name>
    <dbReference type="NCBI Taxonomy" id="2692424"/>
    <lineage>
        <taxon>Bacteria</taxon>
        <taxon>Pseudomonadati</taxon>
        <taxon>Bacteroidota</taxon>
        <taxon>Flavobacteriia</taxon>
        <taxon>Flavobacteriales</taxon>
        <taxon>Cryomorphaceae</taxon>
        <taxon>Acidiluteibacter</taxon>
    </lineage>
</organism>
<evidence type="ECO:0000256" key="4">
    <source>
        <dbReference type="ARBA" id="ARBA00022691"/>
    </source>
</evidence>
<dbReference type="GO" id="GO:0032259">
    <property type="term" value="P:methylation"/>
    <property type="evidence" value="ECO:0007669"/>
    <property type="project" value="UniProtKB-KW"/>
</dbReference>
<dbReference type="SUPFAM" id="SSF53335">
    <property type="entry name" value="S-adenosyl-L-methionine-dependent methyltransferases"/>
    <property type="match status" value="1"/>
</dbReference>
<dbReference type="RefSeq" id="WP_160632929.1">
    <property type="nucleotide sequence ID" value="NZ_WWNE01000006.1"/>
</dbReference>
<dbReference type="Pfam" id="PF05724">
    <property type="entry name" value="TPMT"/>
    <property type="match status" value="1"/>
</dbReference>
<dbReference type="InterPro" id="IPR029063">
    <property type="entry name" value="SAM-dependent_MTases_sf"/>
</dbReference>
<dbReference type="PROSITE" id="PS51585">
    <property type="entry name" value="SAM_MT_TPMT"/>
    <property type="match status" value="1"/>
</dbReference>
<dbReference type="AlphaFoldDB" id="A0A6N9NJE9"/>
<dbReference type="EMBL" id="WWNE01000006">
    <property type="protein sequence ID" value="NBG65979.1"/>
    <property type="molecule type" value="Genomic_DNA"/>
</dbReference>
<keyword evidence="1" id="KW-0597">Phosphoprotein</keyword>
<dbReference type="InterPro" id="IPR008854">
    <property type="entry name" value="TPMT"/>
</dbReference>
<dbReference type="CDD" id="cd02440">
    <property type="entry name" value="AdoMet_MTases"/>
    <property type="match status" value="1"/>
</dbReference>
<evidence type="ECO:0000313" key="6">
    <source>
        <dbReference type="Proteomes" id="UP000470771"/>
    </source>
</evidence>
<evidence type="ECO:0000256" key="3">
    <source>
        <dbReference type="ARBA" id="ARBA00022679"/>
    </source>
</evidence>
<accession>A0A6N9NJE9</accession>
<keyword evidence="6" id="KW-1185">Reference proteome</keyword>
<keyword evidence="4" id="KW-0949">S-adenosyl-L-methionine</keyword>
<comment type="caution">
    <text evidence="5">The sequence shown here is derived from an EMBL/GenBank/DDBJ whole genome shotgun (WGS) entry which is preliminary data.</text>
</comment>
<proteinExistence type="predicted"/>
<dbReference type="Proteomes" id="UP000470771">
    <property type="component" value="Unassembled WGS sequence"/>
</dbReference>
<sequence>MKAELDKNYWDNRYKEGQTGWDLGEVSPALKAYIDQIEKKDLKILIPGGGNAYELAYLHQKGFHNSYLIDLSPTALSNFKKNNPSIPDKFLIEGNYFDHIGEYDLIIEQTFFCAIDRTLREKYAEKTNDLLVSGGKLIGLLWSEDFGDDSPPFGGTKKEYLSYFTPYFKIQVLENSRNSIKPRAGRELFMILQKLT</sequence>
<name>A0A6N9NJE9_9FLAO</name>
<dbReference type="GO" id="GO:0008757">
    <property type="term" value="F:S-adenosylmethionine-dependent methyltransferase activity"/>
    <property type="evidence" value="ECO:0007669"/>
    <property type="project" value="InterPro"/>
</dbReference>
<protein>
    <submittedName>
        <fullName evidence="5">SAM-dependent methyltransferase</fullName>
    </submittedName>
</protein>
<keyword evidence="2 5" id="KW-0489">Methyltransferase</keyword>
<keyword evidence="3 5" id="KW-0808">Transferase</keyword>